<feature type="compositionally biased region" description="Low complexity" evidence="2">
    <location>
        <begin position="660"/>
        <end position="680"/>
    </location>
</feature>
<reference evidence="4 5" key="2">
    <citation type="journal article" date="2008" name="Bioinformatics">
        <title>Assembly reconciliation.</title>
        <authorList>
            <person name="Zimin A.V."/>
            <person name="Smith D.R."/>
            <person name="Sutton G."/>
            <person name="Yorke J.A."/>
        </authorList>
    </citation>
    <scope>NUCLEOTIDE SEQUENCE [LARGE SCALE GENOMIC DNA]</scope>
    <source>
        <strain evidence="4 5">TSC#14021-0224.01</strain>
    </source>
</reference>
<feature type="transmembrane region" description="Helical" evidence="3">
    <location>
        <begin position="66"/>
        <end position="96"/>
    </location>
</feature>
<feature type="compositionally biased region" description="Low complexity" evidence="2">
    <location>
        <begin position="423"/>
        <end position="438"/>
    </location>
</feature>
<feature type="region of interest" description="Disordered" evidence="2">
    <location>
        <begin position="454"/>
        <end position="530"/>
    </location>
</feature>
<dbReference type="PANTHER" id="PTHR43903">
    <property type="entry name" value="NEUROLIGIN"/>
    <property type="match status" value="1"/>
</dbReference>
<feature type="region of interest" description="Disordered" evidence="2">
    <location>
        <begin position="608"/>
        <end position="627"/>
    </location>
</feature>
<dbReference type="AlphaFoldDB" id="B3NZ05"/>
<name>B3NZ05_DROER</name>
<dbReference type="HOGENOM" id="CLU_022575_0_0_1"/>
<accession>B3NZ05</accession>
<feature type="compositionally biased region" description="Basic residues" evidence="2">
    <location>
        <begin position="478"/>
        <end position="493"/>
    </location>
</feature>
<dbReference type="InterPro" id="IPR051093">
    <property type="entry name" value="Neuroligin/BSAL"/>
</dbReference>
<dbReference type="PhylomeDB" id="B3NZ05"/>
<proteinExistence type="inferred from homology"/>
<dbReference type="eggNOG" id="KOG1516">
    <property type="taxonomic scope" value="Eukaryota"/>
</dbReference>
<sequence length="735" mass="75128">MPGHLQHNDKYIFKGSQLTTVEPNNMYTTCIPIGGNYSSSGGVFAPTTLANASSDTLASGFEAAGYAAYSTALSVTIAIGCSLLILNVLIFAGVYYQRDKTRLEVKTLQKQYQQRSLHQQVPYPPEPIKHAHYHMGHSQSSANVIVDVESHQDQAGQAAMLLQAAAAAAAAAASEVKPPPPHICSNTAALPISQSPTGMQQVGGGSGGALNNGGIEGSKVTTDNLGNVTYSTSSKQQQQHQQQREHMQIKGMTGTQTFGRSGSGSGSGAGGGGGSASGGASVVVSGSSVSYNPGMMTLPKSGGLHHAATLNYARNTAALNMSGGGTALVDSRGNVLLTSTAVGPGMGGTGAGGGSSGGGGGGDCMTLPRNLSLAAAGRHNPTTDLQQYQQQQQSSKHQSNGTVLTGMQSHHIRGPRPPLRTASSTTTNSSSNNSAMGVAVGGGGGVGVGVGVGNMLLDQTPSGGSSSSGVSSAPSSSKGHHTHSHSHAAHLVHSHGDGLVLTSASPVGGQQQQHPQQHQHPQQQQVPQAAMDEMRSNIQGLRQFFGVIFGAARGVQGGEDEIRDVLPIGRSIETLRAETPEEFYAPKQSDDGQLNGTPVDAEAAGHAAGVGVGAPPTSSSDHKQRQLKKLRFKREIHALALEGGDVARGYCSCDEQWTNSSSPTSTTTSATMSPTLPAAGSAGGAGRHATGNGPGNSSRSAGSSGIVKMAATGKRSERLKQQHHVRFSDEKNFSD</sequence>
<dbReference type="OrthoDB" id="3200163at2759"/>
<gene>
    <name evidence="4" type="primary">Dere\GG23800</name>
    <name evidence="4" type="ORF">Dere_GG23800</name>
</gene>
<keyword evidence="3" id="KW-0812">Transmembrane</keyword>
<evidence type="ECO:0000256" key="2">
    <source>
        <dbReference type="SAM" id="MobiDB-lite"/>
    </source>
</evidence>
<dbReference type="EMBL" id="CH954181">
    <property type="protein sequence ID" value="EDV48408.1"/>
    <property type="molecule type" value="Genomic_DNA"/>
</dbReference>
<feature type="compositionally biased region" description="Low complexity" evidence="2">
    <location>
        <begin position="462"/>
        <end position="477"/>
    </location>
</feature>
<evidence type="ECO:0000313" key="5">
    <source>
        <dbReference type="Proteomes" id="UP000008711"/>
    </source>
</evidence>
<feature type="region of interest" description="Disordered" evidence="2">
    <location>
        <begin position="343"/>
        <end position="365"/>
    </location>
</feature>
<evidence type="ECO:0000256" key="3">
    <source>
        <dbReference type="SAM" id="Phobius"/>
    </source>
</evidence>
<reference evidence="4 5" key="1">
    <citation type="journal article" date="2007" name="Nature">
        <title>Evolution of genes and genomes on the Drosophila phylogeny.</title>
        <authorList>
            <consortium name="Drosophila 12 Genomes Consortium"/>
            <person name="Clark A.G."/>
            <person name="Eisen M.B."/>
            <person name="Smith D.R."/>
            <person name="Bergman C.M."/>
            <person name="Oliver B."/>
            <person name="Markow T.A."/>
            <person name="Kaufman T.C."/>
            <person name="Kellis M."/>
            <person name="Gelbart W."/>
            <person name="Iyer V.N."/>
            <person name="Pollard D.A."/>
            <person name="Sackton T.B."/>
            <person name="Larracuente A.M."/>
            <person name="Singh N.D."/>
            <person name="Abad J.P."/>
            <person name="Abt D.N."/>
            <person name="Adryan B."/>
            <person name="Aguade M."/>
            <person name="Akashi H."/>
            <person name="Anderson W.W."/>
            <person name="Aquadro C.F."/>
            <person name="Ardell D.H."/>
            <person name="Arguello R."/>
            <person name="Artieri C.G."/>
            <person name="Barbash D.A."/>
            <person name="Barker D."/>
            <person name="Barsanti P."/>
            <person name="Batterham P."/>
            <person name="Batzoglou S."/>
            <person name="Begun D."/>
            <person name="Bhutkar A."/>
            <person name="Blanco E."/>
            <person name="Bosak S.A."/>
            <person name="Bradley R.K."/>
            <person name="Brand A.D."/>
            <person name="Brent M.R."/>
            <person name="Brooks A.N."/>
            <person name="Brown R.H."/>
            <person name="Butlin R.K."/>
            <person name="Caggese C."/>
            <person name="Calvi B.R."/>
            <person name="Bernardo de Carvalho A."/>
            <person name="Caspi A."/>
            <person name="Castrezana S."/>
            <person name="Celniker S.E."/>
            <person name="Chang J.L."/>
            <person name="Chapple C."/>
            <person name="Chatterji S."/>
            <person name="Chinwalla A."/>
            <person name="Civetta A."/>
            <person name="Clifton S.W."/>
            <person name="Comeron J.M."/>
            <person name="Costello J.C."/>
            <person name="Coyne J.A."/>
            <person name="Daub J."/>
            <person name="David R.G."/>
            <person name="Delcher A.L."/>
            <person name="Delehaunty K."/>
            <person name="Do C.B."/>
            <person name="Ebling H."/>
            <person name="Edwards K."/>
            <person name="Eickbush T."/>
            <person name="Evans J.D."/>
            <person name="Filipski A."/>
            <person name="Findeiss S."/>
            <person name="Freyhult E."/>
            <person name="Fulton L."/>
            <person name="Fulton R."/>
            <person name="Garcia A.C."/>
            <person name="Gardiner A."/>
            <person name="Garfield D.A."/>
            <person name="Garvin B.E."/>
            <person name="Gibson G."/>
            <person name="Gilbert D."/>
            <person name="Gnerre S."/>
            <person name="Godfrey J."/>
            <person name="Good R."/>
            <person name="Gotea V."/>
            <person name="Gravely B."/>
            <person name="Greenberg A.J."/>
            <person name="Griffiths-Jones S."/>
            <person name="Gross S."/>
            <person name="Guigo R."/>
            <person name="Gustafson E.A."/>
            <person name="Haerty W."/>
            <person name="Hahn M.W."/>
            <person name="Halligan D.L."/>
            <person name="Halpern A.L."/>
            <person name="Halter G.M."/>
            <person name="Han M.V."/>
            <person name="Heger A."/>
            <person name="Hillier L."/>
            <person name="Hinrichs A.S."/>
            <person name="Holmes I."/>
            <person name="Hoskins R.A."/>
            <person name="Hubisz M.J."/>
            <person name="Hultmark D."/>
            <person name="Huntley M.A."/>
            <person name="Jaffe D.B."/>
            <person name="Jagadeeshan S."/>
            <person name="Jeck W.R."/>
            <person name="Johnson J."/>
            <person name="Jones C.D."/>
            <person name="Jordan W.C."/>
            <person name="Karpen G.H."/>
            <person name="Kataoka E."/>
            <person name="Keightley P.D."/>
            <person name="Kheradpour P."/>
            <person name="Kirkness E.F."/>
            <person name="Koerich L.B."/>
            <person name="Kristiansen K."/>
            <person name="Kudrna D."/>
            <person name="Kulathinal R.J."/>
            <person name="Kumar S."/>
            <person name="Kwok R."/>
            <person name="Lander E."/>
            <person name="Langley C.H."/>
            <person name="Lapoint R."/>
            <person name="Lazzaro B.P."/>
            <person name="Lee S.J."/>
            <person name="Levesque L."/>
            <person name="Li R."/>
            <person name="Lin C.F."/>
            <person name="Lin M.F."/>
            <person name="Lindblad-Toh K."/>
            <person name="Llopart A."/>
            <person name="Long M."/>
            <person name="Low L."/>
            <person name="Lozovsky E."/>
            <person name="Lu J."/>
            <person name="Luo M."/>
            <person name="Machado C.A."/>
            <person name="Makalowski W."/>
            <person name="Marzo M."/>
            <person name="Matsuda M."/>
            <person name="Matzkin L."/>
            <person name="McAllister B."/>
            <person name="McBride C.S."/>
            <person name="McKernan B."/>
            <person name="McKernan K."/>
            <person name="Mendez-Lago M."/>
            <person name="Minx P."/>
            <person name="Mollenhauer M.U."/>
            <person name="Montooth K."/>
            <person name="Mount S.M."/>
            <person name="Mu X."/>
            <person name="Myers E."/>
            <person name="Negre B."/>
            <person name="Newfeld S."/>
            <person name="Nielsen R."/>
            <person name="Noor M.A."/>
            <person name="O'Grady P."/>
            <person name="Pachter L."/>
            <person name="Papaceit M."/>
            <person name="Parisi M.J."/>
            <person name="Parisi M."/>
            <person name="Parts L."/>
            <person name="Pedersen J.S."/>
            <person name="Pesole G."/>
            <person name="Phillippy A.M."/>
            <person name="Ponting C.P."/>
            <person name="Pop M."/>
            <person name="Porcelli D."/>
            <person name="Powell J.R."/>
            <person name="Prohaska S."/>
            <person name="Pruitt K."/>
            <person name="Puig M."/>
            <person name="Quesneville H."/>
            <person name="Ram K.R."/>
            <person name="Rand D."/>
            <person name="Rasmussen M.D."/>
            <person name="Reed L.K."/>
            <person name="Reenan R."/>
            <person name="Reily A."/>
            <person name="Remington K.A."/>
            <person name="Rieger T.T."/>
            <person name="Ritchie M.G."/>
            <person name="Robin C."/>
            <person name="Rogers Y.H."/>
            <person name="Rohde C."/>
            <person name="Rozas J."/>
            <person name="Rubenfield M.J."/>
            <person name="Ruiz A."/>
            <person name="Russo S."/>
            <person name="Salzberg S.L."/>
            <person name="Sanchez-Gracia A."/>
            <person name="Saranga D.J."/>
            <person name="Sato H."/>
            <person name="Schaeffer S.W."/>
            <person name="Schatz M.C."/>
            <person name="Schlenke T."/>
            <person name="Schwartz R."/>
            <person name="Segarra C."/>
            <person name="Singh R.S."/>
            <person name="Sirot L."/>
            <person name="Sirota M."/>
            <person name="Sisneros N.B."/>
            <person name="Smith C.D."/>
            <person name="Smith T.F."/>
            <person name="Spieth J."/>
            <person name="Stage D.E."/>
            <person name="Stark A."/>
            <person name="Stephan W."/>
            <person name="Strausberg R.L."/>
            <person name="Strempel S."/>
            <person name="Sturgill D."/>
            <person name="Sutton G."/>
            <person name="Sutton G.G."/>
            <person name="Tao W."/>
            <person name="Teichmann S."/>
            <person name="Tobari Y.N."/>
            <person name="Tomimura Y."/>
            <person name="Tsolas J.M."/>
            <person name="Valente V.L."/>
            <person name="Venter E."/>
            <person name="Venter J.C."/>
            <person name="Vicario S."/>
            <person name="Vieira F.G."/>
            <person name="Vilella A.J."/>
            <person name="Villasante A."/>
            <person name="Walenz B."/>
            <person name="Wang J."/>
            <person name="Wasserman M."/>
            <person name="Watts T."/>
            <person name="Wilson D."/>
            <person name="Wilson R.K."/>
            <person name="Wing R.A."/>
            <person name="Wolfner M.F."/>
            <person name="Wong A."/>
            <person name="Wong G.K."/>
            <person name="Wu C.I."/>
            <person name="Wu G."/>
            <person name="Yamamoto D."/>
            <person name="Yang H.P."/>
            <person name="Yang S.P."/>
            <person name="Yorke J.A."/>
            <person name="Yoshida K."/>
            <person name="Zdobnov E."/>
            <person name="Zhang P."/>
            <person name="Zhang Y."/>
            <person name="Zimin A.V."/>
            <person name="Baldwin J."/>
            <person name="Abdouelleil A."/>
            <person name="Abdulkadir J."/>
            <person name="Abebe A."/>
            <person name="Abera B."/>
            <person name="Abreu J."/>
            <person name="Acer S.C."/>
            <person name="Aftuck L."/>
            <person name="Alexander A."/>
            <person name="An P."/>
            <person name="Anderson E."/>
            <person name="Anderson S."/>
            <person name="Arachi H."/>
            <person name="Azer M."/>
            <person name="Bachantsang P."/>
            <person name="Barry A."/>
            <person name="Bayul T."/>
            <person name="Berlin A."/>
            <person name="Bessette D."/>
            <person name="Bloom T."/>
            <person name="Blye J."/>
            <person name="Boguslavskiy L."/>
            <person name="Bonnet C."/>
            <person name="Boukhgalter B."/>
            <person name="Bourzgui I."/>
            <person name="Brown A."/>
            <person name="Cahill P."/>
            <person name="Channer S."/>
            <person name="Cheshatsang Y."/>
            <person name="Chuda L."/>
            <person name="Citroen M."/>
            <person name="Collymore A."/>
            <person name="Cooke P."/>
            <person name="Costello M."/>
            <person name="D'Aco K."/>
            <person name="Daza R."/>
            <person name="De Haan G."/>
            <person name="DeGray S."/>
            <person name="DeMaso C."/>
            <person name="Dhargay N."/>
            <person name="Dooley K."/>
            <person name="Dooley E."/>
            <person name="Doricent M."/>
            <person name="Dorje P."/>
            <person name="Dorjee K."/>
            <person name="Dupes A."/>
            <person name="Elong R."/>
            <person name="Falk J."/>
            <person name="Farina A."/>
            <person name="Faro S."/>
            <person name="Ferguson D."/>
            <person name="Fisher S."/>
            <person name="Foley C.D."/>
            <person name="Franke A."/>
            <person name="Friedrich D."/>
            <person name="Gadbois L."/>
            <person name="Gearin G."/>
            <person name="Gearin C.R."/>
            <person name="Giannoukos G."/>
            <person name="Goode T."/>
            <person name="Graham J."/>
            <person name="Grandbois E."/>
            <person name="Grewal S."/>
            <person name="Gyaltsen K."/>
            <person name="Hafez N."/>
            <person name="Hagos B."/>
            <person name="Hall J."/>
            <person name="Henson C."/>
            <person name="Hollinger A."/>
            <person name="Honan T."/>
            <person name="Huard M.D."/>
            <person name="Hughes L."/>
            <person name="Hurhula B."/>
            <person name="Husby M.E."/>
            <person name="Kamat A."/>
            <person name="Kanga B."/>
            <person name="Kashin S."/>
            <person name="Khazanovich D."/>
            <person name="Kisner P."/>
            <person name="Lance K."/>
            <person name="Lara M."/>
            <person name="Lee W."/>
            <person name="Lennon N."/>
            <person name="Letendre F."/>
            <person name="LeVine R."/>
            <person name="Lipovsky A."/>
            <person name="Liu X."/>
            <person name="Liu J."/>
            <person name="Liu S."/>
            <person name="Lokyitsang T."/>
            <person name="Lokyitsang Y."/>
            <person name="Lubonja R."/>
            <person name="Lui A."/>
            <person name="MacDonald P."/>
            <person name="Magnisalis V."/>
            <person name="Maru K."/>
            <person name="Matthews C."/>
            <person name="McCusker W."/>
            <person name="McDonough S."/>
            <person name="Mehta T."/>
            <person name="Meldrim J."/>
            <person name="Meneus L."/>
            <person name="Mihai O."/>
            <person name="Mihalev A."/>
            <person name="Mihova T."/>
            <person name="Mittelman R."/>
            <person name="Mlenga V."/>
            <person name="Montmayeur A."/>
            <person name="Mulrain L."/>
            <person name="Navidi A."/>
            <person name="Naylor J."/>
            <person name="Negash T."/>
            <person name="Nguyen T."/>
            <person name="Nguyen N."/>
            <person name="Nicol R."/>
            <person name="Norbu C."/>
            <person name="Norbu N."/>
            <person name="Novod N."/>
            <person name="O'Neill B."/>
            <person name="Osman S."/>
            <person name="Markiewicz E."/>
            <person name="Oyono O.L."/>
            <person name="Patti C."/>
            <person name="Phunkhang P."/>
            <person name="Pierre F."/>
            <person name="Priest M."/>
            <person name="Raghuraman S."/>
            <person name="Rege F."/>
            <person name="Reyes R."/>
            <person name="Rise C."/>
            <person name="Rogov P."/>
            <person name="Ross K."/>
            <person name="Ryan E."/>
            <person name="Settipalli S."/>
            <person name="Shea T."/>
            <person name="Sherpa N."/>
            <person name="Shi L."/>
            <person name="Shih D."/>
            <person name="Sparrow T."/>
            <person name="Spaulding J."/>
            <person name="Stalker J."/>
            <person name="Stange-Thomann N."/>
            <person name="Stavropoulos S."/>
            <person name="Stone C."/>
            <person name="Strader C."/>
            <person name="Tesfaye S."/>
            <person name="Thomson T."/>
            <person name="Thoulutsang Y."/>
            <person name="Thoulutsang D."/>
            <person name="Topham K."/>
            <person name="Topping I."/>
            <person name="Tsamla T."/>
            <person name="Vassiliev H."/>
            <person name="Vo A."/>
            <person name="Wangchuk T."/>
            <person name="Wangdi T."/>
            <person name="Weiand M."/>
            <person name="Wilkinson J."/>
            <person name="Wilson A."/>
            <person name="Yadav S."/>
            <person name="Young G."/>
            <person name="Yu Q."/>
            <person name="Zembek L."/>
            <person name="Zhong D."/>
            <person name="Zimmer A."/>
            <person name="Zwirko Z."/>
            <person name="Jaffe D.B."/>
            <person name="Alvarez P."/>
            <person name="Brockman W."/>
            <person name="Butler J."/>
            <person name="Chin C."/>
            <person name="Gnerre S."/>
            <person name="Grabherr M."/>
            <person name="Kleber M."/>
            <person name="Mauceli E."/>
            <person name="MacCallum I."/>
        </authorList>
    </citation>
    <scope>NUCLEOTIDE SEQUENCE [LARGE SCALE GENOMIC DNA]</scope>
    <source>
        <strain evidence="4 5">TSC#14021-0224.01</strain>
    </source>
</reference>
<keyword evidence="3" id="KW-0472">Membrane</keyword>
<keyword evidence="5" id="KW-1185">Reference proteome</keyword>
<feature type="compositionally biased region" description="Gly residues" evidence="2">
    <location>
        <begin position="344"/>
        <end position="363"/>
    </location>
</feature>
<organism evidence="4 5">
    <name type="scientific">Drosophila erecta</name>
    <name type="common">Fruit fly</name>
    <dbReference type="NCBI Taxonomy" id="7220"/>
    <lineage>
        <taxon>Eukaryota</taxon>
        <taxon>Metazoa</taxon>
        <taxon>Ecdysozoa</taxon>
        <taxon>Arthropoda</taxon>
        <taxon>Hexapoda</taxon>
        <taxon>Insecta</taxon>
        <taxon>Pterygota</taxon>
        <taxon>Neoptera</taxon>
        <taxon>Endopterygota</taxon>
        <taxon>Diptera</taxon>
        <taxon>Brachycera</taxon>
        <taxon>Muscomorpha</taxon>
        <taxon>Ephydroidea</taxon>
        <taxon>Drosophilidae</taxon>
        <taxon>Drosophila</taxon>
        <taxon>Sophophora</taxon>
    </lineage>
</organism>
<evidence type="ECO:0000313" key="4">
    <source>
        <dbReference type="EMBL" id="EDV48408.1"/>
    </source>
</evidence>
<keyword evidence="3" id="KW-1133">Transmembrane helix</keyword>
<feature type="compositionally biased region" description="Gly residues" evidence="2">
    <location>
        <begin position="261"/>
        <end position="277"/>
    </location>
</feature>
<feature type="region of interest" description="Disordered" evidence="2">
    <location>
        <begin position="254"/>
        <end position="280"/>
    </location>
</feature>
<feature type="compositionally biased region" description="Basic and acidic residues" evidence="2">
    <location>
        <begin position="714"/>
        <end position="735"/>
    </location>
</feature>
<feature type="compositionally biased region" description="Low complexity" evidence="2">
    <location>
        <begin position="510"/>
        <end position="528"/>
    </location>
</feature>
<protein>
    <submittedName>
        <fullName evidence="4">GG23800</fullName>
    </submittedName>
</protein>
<feature type="compositionally biased region" description="Low complexity" evidence="2">
    <location>
        <begin position="386"/>
        <end position="399"/>
    </location>
</feature>
<dbReference type="Proteomes" id="UP000008711">
    <property type="component" value="Unassembled WGS sequence"/>
</dbReference>
<evidence type="ECO:0000256" key="1">
    <source>
        <dbReference type="ARBA" id="ARBA00005964"/>
    </source>
</evidence>
<dbReference type="OMA" id="HNDKYIF"/>
<feature type="region of interest" description="Disordered" evidence="2">
    <location>
        <begin position="656"/>
        <end position="735"/>
    </location>
</feature>
<comment type="similarity">
    <text evidence="1">Belongs to the type-B carboxylesterase/lipase family.</text>
</comment>
<feature type="region of interest" description="Disordered" evidence="2">
    <location>
        <begin position="384"/>
        <end position="438"/>
    </location>
</feature>